<accession>A0A1I7WKK2</accession>
<name>A0A1I7WKK2_HETBA</name>
<proteinExistence type="predicted"/>
<dbReference type="AlphaFoldDB" id="A0A1I7WKK2"/>
<reference evidence="2" key="1">
    <citation type="submission" date="2016-11" db="UniProtKB">
        <authorList>
            <consortium name="WormBaseParasite"/>
        </authorList>
    </citation>
    <scope>IDENTIFICATION</scope>
</reference>
<evidence type="ECO:0000313" key="1">
    <source>
        <dbReference type="Proteomes" id="UP000095283"/>
    </source>
</evidence>
<keyword evidence="1" id="KW-1185">Reference proteome</keyword>
<evidence type="ECO:0000313" key="2">
    <source>
        <dbReference type="WBParaSite" id="Hba_05493"/>
    </source>
</evidence>
<dbReference type="WBParaSite" id="Hba_05493">
    <property type="protein sequence ID" value="Hba_05493"/>
    <property type="gene ID" value="Hba_05493"/>
</dbReference>
<organism evidence="1 2">
    <name type="scientific">Heterorhabditis bacteriophora</name>
    <name type="common">Entomopathogenic nematode worm</name>
    <dbReference type="NCBI Taxonomy" id="37862"/>
    <lineage>
        <taxon>Eukaryota</taxon>
        <taxon>Metazoa</taxon>
        <taxon>Ecdysozoa</taxon>
        <taxon>Nematoda</taxon>
        <taxon>Chromadorea</taxon>
        <taxon>Rhabditida</taxon>
        <taxon>Rhabditina</taxon>
        <taxon>Rhabditomorpha</taxon>
        <taxon>Strongyloidea</taxon>
        <taxon>Heterorhabditidae</taxon>
        <taxon>Heterorhabditis</taxon>
    </lineage>
</organism>
<sequence length="41" mass="4724">MESFIIIASIILKVSLPQIYQNTDETKCIKEQLEKDPNKSD</sequence>
<protein>
    <submittedName>
        <fullName evidence="2">Uncharacterized protein</fullName>
    </submittedName>
</protein>
<dbReference type="Proteomes" id="UP000095283">
    <property type="component" value="Unplaced"/>
</dbReference>